<protein>
    <submittedName>
        <fullName evidence="2">Uncharacterized protein</fullName>
    </submittedName>
</protein>
<organism evidence="2 3">
    <name type="scientific">Linum tenue</name>
    <dbReference type="NCBI Taxonomy" id="586396"/>
    <lineage>
        <taxon>Eukaryota</taxon>
        <taxon>Viridiplantae</taxon>
        <taxon>Streptophyta</taxon>
        <taxon>Embryophyta</taxon>
        <taxon>Tracheophyta</taxon>
        <taxon>Spermatophyta</taxon>
        <taxon>Magnoliopsida</taxon>
        <taxon>eudicotyledons</taxon>
        <taxon>Gunneridae</taxon>
        <taxon>Pentapetalae</taxon>
        <taxon>rosids</taxon>
        <taxon>fabids</taxon>
        <taxon>Malpighiales</taxon>
        <taxon>Linaceae</taxon>
        <taxon>Linum</taxon>
    </lineage>
</organism>
<feature type="region of interest" description="Disordered" evidence="1">
    <location>
        <begin position="1"/>
        <end position="21"/>
    </location>
</feature>
<proteinExistence type="predicted"/>
<dbReference type="EMBL" id="CAMGYJ010000006">
    <property type="protein sequence ID" value="CAI0431419.1"/>
    <property type="molecule type" value="Genomic_DNA"/>
</dbReference>
<dbReference type="Proteomes" id="UP001154282">
    <property type="component" value="Unassembled WGS sequence"/>
</dbReference>
<comment type="caution">
    <text evidence="2">The sequence shown here is derived from an EMBL/GenBank/DDBJ whole genome shotgun (WGS) entry which is preliminary data.</text>
</comment>
<dbReference type="AlphaFoldDB" id="A0AAV0LCB3"/>
<accession>A0AAV0LCB3</accession>
<reference evidence="2" key="1">
    <citation type="submission" date="2022-08" db="EMBL/GenBank/DDBJ databases">
        <authorList>
            <person name="Gutierrez-Valencia J."/>
        </authorList>
    </citation>
    <scope>NUCLEOTIDE SEQUENCE</scope>
</reference>
<evidence type="ECO:0000256" key="1">
    <source>
        <dbReference type="SAM" id="MobiDB-lite"/>
    </source>
</evidence>
<evidence type="ECO:0000313" key="3">
    <source>
        <dbReference type="Proteomes" id="UP001154282"/>
    </source>
</evidence>
<gene>
    <name evidence="2" type="ORF">LITE_LOCUS23003</name>
</gene>
<sequence length="52" mass="5965">MKVVGQAPGRKRGRSEDEVGNKHANSFSFFDQAPSSRLCLNSHHYYRNFLSH</sequence>
<evidence type="ECO:0000313" key="2">
    <source>
        <dbReference type="EMBL" id="CAI0431419.1"/>
    </source>
</evidence>
<name>A0AAV0LCB3_9ROSI</name>
<keyword evidence="3" id="KW-1185">Reference proteome</keyword>